<dbReference type="GO" id="GO:0000166">
    <property type="term" value="F:nucleotide binding"/>
    <property type="evidence" value="ECO:0007669"/>
    <property type="project" value="InterPro"/>
</dbReference>
<dbReference type="SUPFAM" id="SSF51735">
    <property type="entry name" value="NAD(P)-binding Rossmann-fold domains"/>
    <property type="match status" value="1"/>
</dbReference>
<evidence type="ECO:0000256" key="1">
    <source>
        <dbReference type="ARBA" id="ARBA00023002"/>
    </source>
</evidence>
<accession>Q01QU1</accession>
<dbReference type="InterPro" id="IPR019546">
    <property type="entry name" value="TAT_signal_bac_arc"/>
</dbReference>
<dbReference type="STRING" id="234267.Acid_7066"/>
<reference evidence="4" key="1">
    <citation type="submission" date="2006-10" db="EMBL/GenBank/DDBJ databases">
        <title>Complete sequence of Solibacter usitatus Ellin6076.</title>
        <authorList>
            <consortium name="US DOE Joint Genome Institute"/>
            <person name="Copeland A."/>
            <person name="Lucas S."/>
            <person name="Lapidus A."/>
            <person name="Barry K."/>
            <person name="Detter J.C."/>
            <person name="Glavina del Rio T."/>
            <person name="Hammon N."/>
            <person name="Israni S."/>
            <person name="Dalin E."/>
            <person name="Tice H."/>
            <person name="Pitluck S."/>
            <person name="Thompson L.S."/>
            <person name="Brettin T."/>
            <person name="Bruce D."/>
            <person name="Han C."/>
            <person name="Tapia R."/>
            <person name="Gilna P."/>
            <person name="Schmutz J."/>
            <person name="Larimer F."/>
            <person name="Land M."/>
            <person name="Hauser L."/>
            <person name="Kyrpides N."/>
            <person name="Mikhailova N."/>
            <person name="Janssen P.H."/>
            <person name="Kuske C.R."/>
            <person name="Richardson P."/>
        </authorList>
    </citation>
    <scope>NUCLEOTIDE SEQUENCE</scope>
    <source>
        <strain evidence="4">Ellin6076</strain>
    </source>
</reference>
<dbReference type="InterPro" id="IPR036291">
    <property type="entry name" value="NAD(P)-bd_dom_sf"/>
</dbReference>
<evidence type="ECO:0000313" key="4">
    <source>
        <dbReference type="EMBL" id="ABJ87979.1"/>
    </source>
</evidence>
<dbReference type="AlphaFoldDB" id="Q01QU1"/>
<dbReference type="HOGENOM" id="CLU_023194_24_1_0"/>
<dbReference type="InterPro" id="IPR050463">
    <property type="entry name" value="Gfo/Idh/MocA_oxidrdct_glycsds"/>
</dbReference>
<dbReference type="InParanoid" id="Q01QU1"/>
<dbReference type="GO" id="GO:0016491">
    <property type="term" value="F:oxidoreductase activity"/>
    <property type="evidence" value="ECO:0007669"/>
    <property type="project" value="UniProtKB-KW"/>
</dbReference>
<evidence type="ECO:0000259" key="3">
    <source>
        <dbReference type="Pfam" id="PF02894"/>
    </source>
</evidence>
<dbReference type="InterPro" id="IPR000683">
    <property type="entry name" value="Gfo/Idh/MocA-like_OxRdtase_N"/>
</dbReference>
<dbReference type="PROSITE" id="PS51318">
    <property type="entry name" value="TAT"/>
    <property type="match status" value="1"/>
</dbReference>
<dbReference type="KEGG" id="sus:Acid_7066"/>
<dbReference type="Pfam" id="PF01408">
    <property type="entry name" value="GFO_IDH_MocA"/>
    <property type="match status" value="1"/>
</dbReference>
<keyword evidence="1" id="KW-0560">Oxidoreductase</keyword>
<dbReference type="Gene3D" id="3.30.360.10">
    <property type="entry name" value="Dihydrodipicolinate Reductase, domain 2"/>
    <property type="match status" value="1"/>
</dbReference>
<dbReference type="NCBIfam" id="TIGR01409">
    <property type="entry name" value="TAT_signal_seq"/>
    <property type="match status" value="1"/>
</dbReference>
<sequence length="442" mass="49695">MIGISETGGPMADELNRRNFLKAAAIAAGPAVIGARGANDKVNIGWIGVGTRGYAGLDWLHTAAANDVQISAICDTYDGYIARAQDRLQTIWGAKAKAHKDYRELLADKSIDAVYIMTPEHLHHDMTIAALKAGKHVYIEKPLAHTIEEGFDIIKAWEQAKKVVQVGTQNRSSSLYKKAKELIQQGMVGDVHFVRAFWYRNGLPNEPSWRYVIPAEANPQNTDWNRFLGTAPKRAWDPHRYFQWRLYWDYSGGISTDLLVHQTDIVNFMLSKTVPKTCMASGGNYRWTDPSDDRDVPDTLSAVYDYSDKMQLNYSCYLGNEFFGFGEEIFGNEGTIRVMNRQDLYFEPESYNSRRANAPNRAPENIKARAAIHINGPQEYKESDGAINHFRNFIQSVLGKEQVIAPPTVGQQAAISGHMATLSFKNQKKAVWDDTAQKVHFV</sequence>
<dbReference type="InterPro" id="IPR004104">
    <property type="entry name" value="Gfo/Idh/MocA-like_OxRdtase_C"/>
</dbReference>
<dbReference type="PANTHER" id="PTHR43818">
    <property type="entry name" value="BCDNA.GH03377"/>
    <property type="match status" value="1"/>
</dbReference>
<dbReference type="Gene3D" id="3.40.50.720">
    <property type="entry name" value="NAD(P)-binding Rossmann-like Domain"/>
    <property type="match status" value="1"/>
</dbReference>
<evidence type="ECO:0000259" key="2">
    <source>
        <dbReference type="Pfam" id="PF01408"/>
    </source>
</evidence>
<protein>
    <submittedName>
        <fullName evidence="4">Oxidoreductase domain protein</fullName>
    </submittedName>
</protein>
<gene>
    <name evidence="4" type="ordered locus">Acid_7066</name>
</gene>
<dbReference type="PANTHER" id="PTHR43818:SF11">
    <property type="entry name" value="BCDNA.GH03377"/>
    <property type="match status" value="1"/>
</dbReference>
<dbReference type="EMBL" id="CP000473">
    <property type="protein sequence ID" value="ABJ87979.1"/>
    <property type="molecule type" value="Genomic_DNA"/>
</dbReference>
<dbReference type="SUPFAM" id="SSF55347">
    <property type="entry name" value="Glyceraldehyde-3-phosphate dehydrogenase-like, C-terminal domain"/>
    <property type="match status" value="1"/>
</dbReference>
<dbReference type="InterPro" id="IPR006311">
    <property type="entry name" value="TAT_signal"/>
</dbReference>
<proteinExistence type="predicted"/>
<feature type="domain" description="Gfo/Idh/MocA-like oxidoreductase N-terminal" evidence="2">
    <location>
        <begin position="43"/>
        <end position="167"/>
    </location>
</feature>
<dbReference type="OrthoDB" id="9783105at2"/>
<feature type="domain" description="Gfo/Idh/MocA-like oxidoreductase C-terminal" evidence="3">
    <location>
        <begin position="235"/>
        <end position="428"/>
    </location>
</feature>
<dbReference type="Pfam" id="PF02894">
    <property type="entry name" value="GFO_IDH_MocA_C"/>
    <property type="match status" value="1"/>
</dbReference>
<organism evidence="4">
    <name type="scientific">Solibacter usitatus (strain Ellin6076)</name>
    <dbReference type="NCBI Taxonomy" id="234267"/>
    <lineage>
        <taxon>Bacteria</taxon>
        <taxon>Pseudomonadati</taxon>
        <taxon>Acidobacteriota</taxon>
        <taxon>Terriglobia</taxon>
        <taxon>Bryobacterales</taxon>
        <taxon>Solibacteraceae</taxon>
        <taxon>Candidatus Solibacter</taxon>
    </lineage>
</organism>
<dbReference type="eggNOG" id="COG0673">
    <property type="taxonomic scope" value="Bacteria"/>
</dbReference>
<name>Q01QU1_SOLUE</name>